<evidence type="ECO:0000313" key="17">
    <source>
        <dbReference type="RefSeq" id="XP_055877198.1"/>
    </source>
</evidence>
<dbReference type="Gene3D" id="3.40.1620.60">
    <property type="match status" value="1"/>
</dbReference>
<comment type="subcellular location">
    <subcellularLocation>
        <location evidence="1">Secreted</location>
    </subcellularLocation>
</comment>
<dbReference type="Gene3D" id="3.40.390.10">
    <property type="entry name" value="Collagenase (Catalytic Domain)"/>
    <property type="match status" value="1"/>
</dbReference>
<dbReference type="GO" id="GO:0006508">
    <property type="term" value="P:proteolysis"/>
    <property type="evidence" value="ECO:0007669"/>
    <property type="project" value="UniProtKB-KW"/>
</dbReference>
<evidence type="ECO:0000256" key="13">
    <source>
        <dbReference type="PIRSR" id="PIRSR613273-3"/>
    </source>
</evidence>
<dbReference type="Pfam" id="PF01421">
    <property type="entry name" value="Reprolysin"/>
    <property type="match status" value="1"/>
</dbReference>
<feature type="binding site" evidence="12">
    <location>
        <position position="400"/>
    </location>
    <ligand>
        <name>Ca(2+)</name>
        <dbReference type="ChEBI" id="CHEBI:29108"/>
        <label>1</label>
    </ligand>
</feature>
<dbReference type="Pfam" id="PF19030">
    <property type="entry name" value="TSP1_ADAMTS"/>
    <property type="match status" value="3"/>
</dbReference>
<feature type="disulfide bond" evidence="13">
    <location>
        <begin position="434"/>
        <end position="470"/>
    </location>
</feature>
<dbReference type="FunFam" id="2.20.100.10:FF:000007">
    <property type="entry name" value="Thrombospondin 1"/>
    <property type="match status" value="1"/>
</dbReference>
<dbReference type="Pfam" id="PF00090">
    <property type="entry name" value="TSP_1"/>
    <property type="match status" value="1"/>
</dbReference>
<comment type="cofactor">
    <cofactor evidence="12">
        <name>Zn(2+)</name>
        <dbReference type="ChEBI" id="CHEBI:29105"/>
    </cofactor>
    <text evidence="12">Binds 1 zinc ion per subunit.</text>
</comment>
<feature type="binding site" evidence="12">
    <location>
        <position position="299"/>
    </location>
    <ligand>
        <name>Ca(2+)</name>
        <dbReference type="ChEBI" id="CHEBI:29108"/>
        <label>1</label>
    </ligand>
</feature>
<feature type="disulfide bond" evidence="13">
    <location>
        <begin position="492"/>
        <end position="503"/>
    </location>
</feature>
<feature type="disulfide bond" evidence="13">
    <location>
        <begin position="445"/>
        <end position="479"/>
    </location>
</feature>
<dbReference type="PROSITE" id="PS50092">
    <property type="entry name" value="TSP1"/>
    <property type="match status" value="2"/>
</dbReference>
<feature type="disulfide bond" evidence="13">
    <location>
        <begin position="540"/>
        <end position="552"/>
    </location>
</feature>
<dbReference type="PANTHER" id="PTHR13723:SF304">
    <property type="entry name" value="A DISINTEGRIN AND METALLOPROTEINASE WITH THROMBOSPONDIN MOTIFS 2-LIKE PROTEIN"/>
    <property type="match status" value="1"/>
</dbReference>
<evidence type="ECO:0000256" key="5">
    <source>
        <dbReference type="ARBA" id="ARBA00022737"/>
    </source>
</evidence>
<keyword evidence="3" id="KW-0645">Protease</keyword>
<feature type="disulfide bond" evidence="13">
    <location>
        <begin position="529"/>
        <end position="567"/>
    </location>
</feature>
<evidence type="ECO:0000259" key="15">
    <source>
        <dbReference type="PROSITE" id="PS50215"/>
    </source>
</evidence>
<feature type="binding site" evidence="12 14">
    <location>
        <position position="343"/>
    </location>
    <ligand>
        <name>Zn(2+)</name>
        <dbReference type="ChEBI" id="CHEBI:29105"/>
        <note>catalytic</note>
    </ligand>
</feature>
<accession>A0A9W2ZQF0</accession>
<evidence type="ECO:0000256" key="11">
    <source>
        <dbReference type="PIRSR" id="PIRSR613273-1"/>
    </source>
</evidence>
<keyword evidence="9 13" id="KW-1015">Disulfide bond</keyword>
<dbReference type="Gene3D" id="2.20.100.10">
    <property type="entry name" value="Thrombospondin type-1 (TSP1) repeat"/>
    <property type="match status" value="2"/>
</dbReference>
<dbReference type="Gene3D" id="2.60.120.830">
    <property type="match status" value="1"/>
</dbReference>
<keyword evidence="8" id="KW-0482">Metalloprotease</keyword>
<evidence type="ECO:0000313" key="16">
    <source>
        <dbReference type="Proteomes" id="UP001165740"/>
    </source>
</evidence>
<dbReference type="InterPro" id="IPR010294">
    <property type="entry name" value="ADAMTS_spacer1"/>
</dbReference>
<keyword evidence="16" id="KW-1185">Reference proteome</keyword>
<feature type="disulfide bond" evidence="13">
    <location>
        <begin position="360"/>
        <end position="386"/>
    </location>
</feature>
<gene>
    <name evidence="17" type="primary">LOC106065287</name>
</gene>
<evidence type="ECO:0000256" key="2">
    <source>
        <dbReference type="ARBA" id="ARBA00022525"/>
    </source>
</evidence>
<evidence type="ECO:0000256" key="6">
    <source>
        <dbReference type="ARBA" id="ARBA00022801"/>
    </source>
</evidence>
<keyword evidence="6" id="KW-0378">Hydrolase</keyword>
<dbReference type="GO" id="GO:0030198">
    <property type="term" value="P:extracellular matrix organization"/>
    <property type="evidence" value="ECO:0007669"/>
    <property type="project" value="InterPro"/>
</dbReference>
<dbReference type="PANTHER" id="PTHR13723">
    <property type="entry name" value="ADAMTS A DISINTEGRIN AND METALLOPROTEASE WITH THROMBOSPONDIN MOTIFS PROTEASE"/>
    <property type="match status" value="1"/>
</dbReference>
<dbReference type="GO" id="GO:0005576">
    <property type="term" value="C:extracellular region"/>
    <property type="evidence" value="ECO:0007669"/>
    <property type="project" value="UniProtKB-SubCell"/>
</dbReference>
<feature type="disulfide bond" evidence="13">
    <location>
        <begin position="283"/>
        <end position="327"/>
    </location>
</feature>
<evidence type="ECO:0000256" key="14">
    <source>
        <dbReference type="PROSITE-ProRule" id="PRU00276"/>
    </source>
</evidence>
<keyword evidence="12" id="KW-0106">Calcium</keyword>
<evidence type="ECO:0000256" key="3">
    <source>
        <dbReference type="ARBA" id="ARBA00022670"/>
    </source>
</evidence>
<evidence type="ECO:0000256" key="8">
    <source>
        <dbReference type="ARBA" id="ARBA00023049"/>
    </source>
</evidence>
<organism evidence="16 17">
    <name type="scientific">Biomphalaria glabrata</name>
    <name type="common">Bloodfluke planorb</name>
    <name type="synonym">Freshwater snail</name>
    <dbReference type="NCBI Taxonomy" id="6526"/>
    <lineage>
        <taxon>Eukaryota</taxon>
        <taxon>Metazoa</taxon>
        <taxon>Spiralia</taxon>
        <taxon>Lophotrochozoa</taxon>
        <taxon>Mollusca</taxon>
        <taxon>Gastropoda</taxon>
        <taxon>Heterobranchia</taxon>
        <taxon>Euthyneura</taxon>
        <taxon>Panpulmonata</taxon>
        <taxon>Hygrophila</taxon>
        <taxon>Lymnaeoidea</taxon>
        <taxon>Planorbidae</taxon>
        <taxon>Biomphalaria</taxon>
    </lineage>
</organism>
<dbReference type="PROSITE" id="PS50215">
    <property type="entry name" value="ADAM_MEPRO"/>
    <property type="match status" value="1"/>
</dbReference>
<name>A0A9W2ZQF0_BIOGL</name>
<dbReference type="Proteomes" id="UP001165740">
    <property type="component" value="Chromosome 2"/>
</dbReference>
<dbReference type="GO" id="GO:0004222">
    <property type="term" value="F:metalloendopeptidase activity"/>
    <property type="evidence" value="ECO:0007669"/>
    <property type="project" value="InterPro"/>
</dbReference>
<feature type="binding site" evidence="12 14">
    <location>
        <position position="347"/>
    </location>
    <ligand>
        <name>Zn(2+)</name>
        <dbReference type="ChEBI" id="CHEBI:29105"/>
        <note>catalytic</note>
    </ligand>
</feature>
<feature type="disulfide bond" evidence="13">
    <location>
        <begin position="525"/>
        <end position="562"/>
    </location>
</feature>
<feature type="domain" description="Peptidase M12B" evidence="15">
    <location>
        <begin position="205"/>
        <end position="395"/>
    </location>
</feature>
<sequence length="1258" mass="142045">MCSLAPRGYILYANAVCKSLIVLYFVLNQVSFALSHYKDSSTNFPCIPSRTESHFPVLRTIGSQGYADPDAAPLQSQNALKVLLRWRRLDLEIILYPSELTLPQTHSEWTEGDITHAEFSKRSCFYHGYVQGQRSSDVALSTCLGLSGYIQTDTELLFIEPTNRNDAISGLHFMYTCEPKRRPNHVDVKTGVSHPRHRRSSDKPKYLQVALALTYNLVDEVGSKEKTEQYVMTLMNIANRVYQHSSLGVDIRLVVVKLVFLTKSQHKLVVNNSDPEGTVNLFCEWSKKLTPAGQPMTHDIAVLITEDDFGPSGFAPLNAMCDPIRSCAAVRDEGFLTAFVIAHEIAHVFGVRHDGHGNECQGSKYETALMATQVLSNLNHFWWSECSSSRMKEVIRYLTCLNNEGTLINNHYPLKTENKGYSNIGHPWSLDFQCKINFGSYFKFCHSVSRLNINLVFDNFGDDPCSVLWCSNASTPLQCRTKRQAPLPGTPCGPDKECQNEVCKYVGNKKPVNGNWSAWTSWTSCSTNCGVGLKYRTRTCTNPEPEYGGKNCDGKSLNFDTCLNPKCDNFEDGRQKDCDNWNNLQIVHRTHEWQAYEGQTDDSLCFQTCKSSYTNSVKTITVVVSDGTPCSYSRNNSNICMEGKCLAVGCDGKFNSTLKEDMCGVCGGNSGGCKVISGYFIQKPKSGQDYIEVLTLPVNARHIKIMETKQSSQFLALLDPKYGRYYLNGDKQQSDDNKFVMAGAMFVYETTSRNTNETITCNGPIRNTVKVMVYPNKVMDETAIYYSYTVHKKDNSYESNKYAWKFDKWSDCSVICGVGVHVMQHICYNKDNGQKVEDEKCALLKVPRKDEVSCRRDSCTTAIYNYVMENTYEECNASCGQPGLQYQKFHCEKKFPNNTFIEVANSSCEHLSEPKISISCQGKPCPTVERFQLAASNWSHCFCESESSEAIQRREVWCELITQRDNGLVESKNVVESVKCQDVIDKLKDTQTCSNVSCMPQLRWSTGPYFEACNAKCGETGTEVNRMVCETQNKNGTVDIVDVSRCENVSKPTPVSRPCTADPCKSEPKLYTWQPSDLWADCDAACNQNGTQLRLYVCQELDSSGQLINISVDSLLCDLDSRPDERKLCVGLPCTLKWEIGQWSECSVTCGRGKHYRKVYCGDPLSDHDDNRCTDAPPPMSKICIKKECPKIRDVDCVDMYSYCTAYKDLYSRCKKDNFQRKCCRVCRDNERSSRGYLSPLQSLIKKRNIRRLQRLNS</sequence>
<dbReference type="InterPro" id="IPR013273">
    <property type="entry name" value="ADAMTS/ADAMTS-like"/>
</dbReference>
<feature type="binding site" evidence="12 14">
    <location>
        <position position="353"/>
    </location>
    <ligand>
        <name>Zn(2+)</name>
        <dbReference type="ChEBI" id="CHEBI:29105"/>
        <note>catalytic</note>
    </ligand>
</feature>
<evidence type="ECO:0000256" key="9">
    <source>
        <dbReference type="ARBA" id="ARBA00023157"/>
    </source>
</evidence>
<keyword evidence="7 12" id="KW-0862">Zinc</keyword>
<dbReference type="Pfam" id="PF17771">
    <property type="entry name" value="ADAMTS_CR_2"/>
    <property type="match status" value="1"/>
</dbReference>
<feature type="active site" evidence="11 14">
    <location>
        <position position="344"/>
    </location>
</feature>
<dbReference type="InterPro" id="IPR045371">
    <property type="entry name" value="ADAMTS_CR_3"/>
</dbReference>
<evidence type="ECO:0000256" key="4">
    <source>
        <dbReference type="ARBA" id="ARBA00022723"/>
    </source>
</evidence>
<evidence type="ECO:0000256" key="7">
    <source>
        <dbReference type="ARBA" id="ARBA00022833"/>
    </source>
</evidence>
<feature type="disulfide bond" evidence="13">
    <location>
        <begin position="321"/>
        <end position="400"/>
    </location>
</feature>
<dbReference type="InterPro" id="IPR024079">
    <property type="entry name" value="MetalloPept_cat_dom_sf"/>
</dbReference>
<evidence type="ECO:0000256" key="12">
    <source>
        <dbReference type="PIRSR" id="PIRSR613273-2"/>
    </source>
</evidence>
<proteinExistence type="predicted"/>
<dbReference type="OrthoDB" id="5855429at2759"/>
<evidence type="ECO:0000256" key="10">
    <source>
        <dbReference type="ARBA" id="ARBA00023180"/>
    </source>
</evidence>
<feature type="disulfide bond" evidence="13">
    <location>
        <begin position="465"/>
        <end position="498"/>
    </location>
</feature>
<dbReference type="GeneID" id="106065287"/>
<keyword evidence="10" id="KW-0325">Glycoprotein</keyword>
<protein>
    <submittedName>
        <fullName evidence="17">A disintegrin and metalloproteinase with thrombospondin motifs 2-like</fullName>
    </submittedName>
</protein>
<keyword evidence="4 12" id="KW-0479">Metal-binding</keyword>
<reference evidence="17" key="1">
    <citation type="submission" date="2025-08" db="UniProtKB">
        <authorList>
            <consortium name="RefSeq"/>
        </authorList>
    </citation>
    <scope>IDENTIFICATION</scope>
</reference>
<dbReference type="InterPro" id="IPR050439">
    <property type="entry name" value="ADAMTS_ADAMTS-like"/>
</dbReference>
<comment type="caution">
    <text evidence="14">Lacks conserved residue(s) required for the propagation of feature annotation.</text>
</comment>
<dbReference type="OMA" id="GCYSKEN"/>
<dbReference type="AlphaFoldDB" id="A0A9W2ZQF0"/>
<evidence type="ECO:0000256" key="1">
    <source>
        <dbReference type="ARBA" id="ARBA00004613"/>
    </source>
</evidence>
<dbReference type="SUPFAM" id="SSF55486">
    <property type="entry name" value="Metalloproteases ('zincins'), catalytic domain"/>
    <property type="match status" value="1"/>
</dbReference>
<dbReference type="SMART" id="SM00209">
    <property type="entry name" value="TSP1"/>
    <property type="match status" value="4"/>
</dbReference>
<dbReference type="RefSeq" id="XP_055877198.1">
    <property type="nucleotide sequence ID" value="XM_056021223.1"/>
</dbReference>
<dbReference type="Pfam" id="PF05986">
    <property type="entry name" value="ADAMTS_spacer1"/>
    <property type="match status" value="1"/>
</dbReference>
<dbReference type="InterPro" id="IPR041645">
    <property type="entry name" value="ADAMTS_CR_2"/>
</dbReference>
<dbReference type="PRINTS" id="PR01857">
    <property type="entry name" value="ADAMTSFAMILY"/>
</dbReference>
<dbReference type="InterPro" id="IPR001590">
    <property type="entry name" value="Peptidase_M12B"/>
</dbReference>
<dbReference type="InterPro" id="IPR036383">
    <property type="entry name" value="TSP1_rpt_sf"/>
</dbReference>
<dbReference type="Pfam" id="PF19236">
    <property type="entry name" value="ADAMTS_CR_3"/>
    <property type="match status" value="1"/>
</dbReference>
<dbReference type="GO" id="GO:0046872">
    <property type="term" value="F:metal ion binding"/>
    <property type="evidence" value="ECO:0007669"/>
    <property type="project" value="UniProtKB-KW"/>
</dbReference>
<keyword evidence="2" id="KW-0964">Secreted</keyword>
<dbReference type="SUPFAM" id="SSF82895">
    <property type="entry name" value="TSP-1 type 1 repeat"/>
    <property type="match status" value="4"/>
</dbReference>
<dbReference type="InterPro" id="IPR000884">
    <property type="entry name" value="TSP1_rpt"/>
</dbReference>
<keyword evidence="5" id="KW-0677">Repeat</keyword>